<gene>
    <name evidence="2" type="ORF">CLCHR_05550</name>
    <name evidence="3" type="ORF">D2A34_06785</name>
</gene>
<reference evidence="2 4" key="1">
    <citation type="submission" date="2017-03" db="EMBL/GenBank/DDBJ databases">
        <title>Genome sequence of Clostridium chromiireducens DSM 23318.</title>
        <authorList>
            <person name="Poehlein A."/>
            <person name="Daniel R."/>
        </authorList>
    </citation>
    <scope>NUCLEOTIDE SEQUENCE [LARGE SCALE GENOMIC DNA]</scope>
    <source>
        <strain evidence="2 4">DSM 23318</strain>
    </source>
</reference>
<evidence type="ECO:0000313" key="2">
    <source>
        <dbReference type="EMBL" id="OPJ65571.1"/>
    </source>
</evidence>
<dbReference type="AlphaFoldDB" id="A0A1V4IZT4"/>
<feature type="transmembrane region" description="Helical" evidence="1">
    <location>
        <begin position="15"/>
        <end position="35"/>
    </location>
</feature>
<accession>A0A1V4IZT4</accession>
<comment type="caution">
    <text evidence="2">The sequence shown here is derived from an EMBL/GenBank/DDBJ whole genome shotgun (WGS) entry which is preliminary data.</text>
</comment>
<reference evidence="3 5" key="2">
    <citation type="submission" date="2018-08" db="EMBL/GenBank/DDBJ databases">
        <title>Genome of Clostridium chromiireducens C1, DSM12136.</title>
        <authorList>
            <person name="Xing M."/>
            <person name="Wei Y."/>
            <person name="Ang E.L."/>
            <person name="Zhao H."/>
            <person name="Zhang Y."/>
        </authorList>
    </citation>
    <scope>NUCLEOTIDE SEQUENCE [LARGE SCALE GENOMIC DNA]</scope>
    <source>
        <strain evidence="3 5">C1</strain>
    </source>
</reference>
<evidence type="ECO:0000313" key="5">
    <source>
        <dbReference type="Proteomes" id="UP000265930"/>
    </source>
</evidence>
<organism evidence="2 4">
    <name type="scientific">Clostridium chromiireducens</name>
    <dbReference type="NCBI Taxonomy" id="225345"/>
    <lineage>
        <taxon>Bacteria</taxon>
        <taxon>Bacillati</taxon>
        <taxon>Bacillota</taxon>
        <taxon>Clostridia</taxon>
        <taxon>Eubacteriales</taxon>
        <taxon>Clostridiaceae</taxon>
        <taxon>Clostridium</taxon>
    </lineage>
</organism>
<dbReference type="OrthoDB" id="1910846at2"/>
<keyword evidence="1" id="KW-0812">Transmembrane</keyword>
<protein>
    <submittedName>
        <fullName evidence="2">Uncharacterized protein</fullName>
    </submittedName>
</protein>
<name>A0A1V4IZT4_9CLOT</name>
<sequence>MENTKFPIVIKKKNGMMIGVVATEIAVGIIFGSLGGGVKSIPMWVLFFTGIVTALSVLVEYNQDIIIKEDKIEFYKGNDLIRSVKYSNVKSIFIGKGNEPKNKKKDFVAISFYKDDKKKNKNSAEDTYLINPMGYSSQDFNTIKNIITSKNSTVKIGENVEKFIK</sequence>
<dbReference type="Proteomes" id="UP000191056">
    <property type="component" value="Unassembled WGS sequence"/>
</dbReference>
<evidence type="ECO:0000313" key="4">
    <source>
        <dbReference type="Proteomes" id="UP000191056"/>
    </source>
</evidence>
<dbReference type="EMBL" id="QXDJ01000002">
    <property type="protein sequence ID" value="RII34907.1"/>
    <property type="molecule type" value="Genomic_DNA"/>
</dbReference>
<dbReference type="Proteomes" id="UP000265930">
    <property type="component" value="Unassembled WGS sequence"/>
</dbReference>
<keyword evidence="1" id="KW-0472">Membrane</keyword>
<feature type="transmembrane region" description="Helical" evidence="1">
    <location>
        <begin position="41"/>
        <end position="61"/>
    </location>
</feature>
<dbReference type="EMBL" id="MZGT01000006">
    <property type="protein sequence ID" value="OPJ65571.1"/>
    <property type="molecule type" value="Genomic_DNA"/>
</dbReference>
<keyword evidence="1" id="KW-1133">Transmembrane helix</keyword>
<dbReference type="RefSeq" id="WP_079438156.1">
    <property type="nucleotide sequence ID" value="NZ_MZGT01000006.1"/>
</dbReference>
<evidence type="ECO:0000256" key="1">
    <source>
        <dbReference type="SAM" id="Phobius"/>
    </source>
</evidence>
<proteinExistence type="predicted"/>
<evidence type="ECO:0000313" key="3">
    <source>
        <dbReference type="EMBL" id="RII34907.1"/>
    </source>
</evidence>
<keyword evidence="4" id="KW-1185">Reference proteome</keyword>